<keyword evidence="1" id="KW-0472">Membrane</keyword>
<evidence type="ECO:0000313" key="2">
    <source>
        <dbReference type="EMBL" id="KAL0468496.1"/>
    </source>
</evidence>
<protein>
    <submittedName>
        <fullName evidence="2">Uncharacterized protein</fullName>
    </submittedName>
</protein>
<reference evidence="2 3" key="1">
    <citation type="submission" date="2023-09" db="EMBL/GenBank/DDBJ databases">
        <title>Multi-omics analysis of a traditional fermented food reveals byproduct-associated fungal strains for waste-to-food upcycling.</title>
        <authorList>
            <consortium name="Lawrence Berkeley National Laboratory"/>
            <person name="Rekdal V.M."/>
            <person name="Villalobos-Escobedo J.M."/>
            <person name="Rodriguez-Valeron N."/>
            <person name="Garcia M.O."/>
            <person name="Vasquez D.P."/>
            <person name="Damayanti I."/>
            <person name="Sorensen P.M."/>
            <person name="Baidoo E.E."/>
            <person name="De Carvalho A.C."/>
            <person name="Riley R."/>
            <person name="Lipzen A."/>
            <person name="He G."/>
            <person name="Yan M."/>
            <person name="Haridas S."/>
            <person name="Daum C."/>
            <person name="Yoshinaga Y."/>
            <person name="Ng V."/>
            <person name="Grigoriev I.V."/>
            <person name="Munk R."/>
            <person name="Nuraida L."/>
            <person name="Wijaya C.H."/>
            <person name="Morales P.-C."/>
            <person name="Keasling J.D."/>
        </authorList>
    </citation>
    <scope>NUCLEOTIDE SEQUENCE [LARGE SCALE GENOMIC DNA]</scope>
    <source>
        <strain evidence="2 3">FGSC 2613</strain>
    </source>
</reference>
<sequence length="101" mass="11220">MYSGTVVPARWSLNLVSAWALISIHIPPPPSLSPVISQLDSSSFIAISIRTCALFSFIISSLLPTFLIFHYLESRHCEYRTPTSHILTPLNTFTNSSSKQP</sequence>
<dbReference type="EMBL" id="JAVLET010000007">
    <property type="protein sequence ID" value="KAL0468496.1"/>
    <property type="molecule type" value="Genomic_DNA"/>
</dbReference>
<keyword evidence="1" id="KW-1133">Transmembrane helix</keyword>
<proteinExistence type="predicted"/>
<keyword evidence="1" id="KW-0812">Transmembrane</keyword>
<evidence type="ECO:0000256" key="1">
    <source>
        <dbReference type="SAM" id="Phobius"/>
    </source>
</evidence>
<dbReference type="Proteomes" id="UP001451303">
    <property type="component" value="Unassembled WGS sequence"/>
</dbReference>
<keyword evidence="3" id="KW-1185">Reference proteome</keyword>
<organism evidence="2 3">
    <name type="scientific">Neurospora intermedia</name>
    <dbReference type="NCBI Taxonomy" id="5142"/>
    <lineage>
        <taxon>Eukaryota</taxon>
        <taxon>Fungi</taxon>
        <taxon>Dikarya</taxon>
        <taxon>Ascomycota</taxon>
        <taxon>Pezizomycotina</taxon>
        <taxon>Sordariomycetes</taxon>
        <taxon>Sordariomycetidae</taxon>
        <taxon>Sordariales</taxon>
        <taxon>Sordariaceae</taxon>
        <taxon>Neurospora</taxon>
    </lineage>
</organism>
<gene>
    <name evidence="2" type="ORF">QR685DRAFT_342474</name>
</gene>
<accession>A0ABR3D722</accession>
<feature type="transmembrane region" description="Helical" evidence="1">
    <location>
        <begin position="7"/>
        <end position="27"/>
    </location>
</feature>
<feature type="transmembrane region" description="Helical" evidence="1">
    <location>
        <begin position="47"/>
        <end position="72"/>
    </location>
</feature>
<evidence type="ECO:0000313" key="3">
    <source>
        <dbReference type="Proteomes" id="UP001451303"/>
    </source>
</evidence>
<name>A0ABR3D722_NEUIN</name>
<comment type="caution">
    <text evidence="2">The sequence shown here is derived from an EMBL/GenBank/DDBJ whole genome shotgun (WGS) entry which is preliminary data.</text>
</comment>